<reference evidence="2 3" key="1">
    <citation type="submission" date="2023-11" db="EMBL/GenBank/DDBJ databases">
        <authorList>
            <person name="Bao R."/>
        </authorList>
    </citation>
    <scope>NUCLEOTIDE SEQUENCE [LARGE SCALE GENOMIC DNA]</scope>
    <source>
        <strain evidence="2 3">PJ23</strain>
    </source>
</reference>
<dbReference type="Proteomes" id="UP001274321">
    <property type="component" value="Unassembled WGS sequence"/>
</dbReference>
<feature type="chain" id="PRO_5045489997" description="DUF4189 domain-containing protein" evidence="1">
    <location>
        <begin position="25"/>
        <end position="135"/>
    </location>
</feature>
<keyword evidence="3" id="KW-1185">Reference proteome</keyword>
<comment type="caution">
    <text evidence="2">The sequence shown here is derived from an EMBL/GenBank/DDBJ whole genome shotgun (WGS) entry which is preliminary data.</text>
</comment>
<evidence type="ECO:0008006" key="4">
    <source>
        <dbReference type="Google" id="ProtNLM"/>
    </source>
</evidence>
<sequence length="135" mass="14047">MGPKVKTALVAAVSVLAYFATKTAWTTWDEHRQNAPGGTFHKAFVTSASGACMKTQMADPAAAGLDAAAVGILGEYCTCYAHEIFQLAGASAVRKWSGMAPEATVQQAKDQGWVQKAGEVCEARIVASNTTPAAP</sequence>
<evidence type="ECO:0000313" key="2">
    <source>
        <dbReference type="EMBL" id="MDX6807166.1"/>
    </source>
</evidence>
<evidence type="ECO:0000256" key="1">
    <source>
        <dbReference type="SAM" id="SignalP"/>
    </source>
</evidence>
<keyword evidence="1" id="KW-0732">Signal</keyword>
<accession>A0ABU4RWA5</accession>
<name>A0ABU4RWA5_9HYPH</name>
<proteinExistence type="predicted"/>
<evidence type="ECO:0000313" key="3">
    <source>
        <dbReference type="Proteomes" id="UP001274321"/>
    </source>
</evidence>
<feature type="signal peptide" evidence="1">
    <location>
        <begin position="1"/>
        <end position="24"/>
    </location>
</feature>
<protein>
    <recommendedName>
        <fullName evidence="4">DUF4189 domain-containing protein</fullName>
    </recommendedName>
</protein>
<gene>
    <name evidence="2" type="ORF">SCD90_13930</name>
</gene>
<dbReference type="EMBL" id="JAXAFJ010000009">
    <property type="protein sequence ID" value="MDX6807166.1"/>
    <property type="molecule type" value="Genomic_DNA"/>
</dbReference>
<organism evidence="2 3">
    <name type="scientific">Terrihabitans rhizophilus</name>
    <dbReference type="NCBI Taxonomy" id="3092662"/>
    <lineage>
        <taxon>Bacteria</taxon>
        <taxon>Pseudomonadati</taxon>
        <taxon>Pseudomonadota</taxon>
        <taxon>Alphaproteobacteria</taxon>
        <taxon>Hyphomicrobiales</taxon>
        <taxon>Terrihabitans</taxon>
    </lineage>
</organism>
<dbReference type="RefSeq" id="WP_319845288.1">
    <property type="nucleotide sequence ID" value="NZ_JAXAFJ010000009.1"/>
</dbReference>